<reference evidence="2 3" key="1">
    <citation type="submission" date="2018-06" db="EMBL/GenBank/DDBJ databases">
        <title>Phytoactinopolyspora halophila sp. nov., a novel halophilic actinomycete isolated from a saline soil in China.</title>
        <authorList>
            <person name="Tang S.-K."/>
        </authorList>
    </citation>
    <scope>NUCLEOTIDE SEQUENCE [LARGE SCALE GENOMIC DNA]</scope>
    <source>
        <strain evidence="2 3">YIM 96934</strain>
    </source>
</reference>
<accession>A0A329QI23</accession>
<feature type="compositionally biased region" description="Low complexity" evidence="1">
    <location>
        <begin position="17"/>
        <end position="28"/>
    </location>
</feature>
<name>A0A329QI23_9ACTN</name>
<feature type="compositionally biased region" description="Gly residues" evidence="1">
    <location>
        <begin position="29"/>
        <end position="40"/>
    </location>
</feature>
<evidence type="ECO:0000256" key="1">
    <source>
        <dbReference type="SAM" id="MobiDB-lite"/>
    </source>
</evidence>
<feature type="region of interest" description="Disordered" evidence="1">
    <location>
        <begin position="17"/>
        <end position="42"/>
    </location>
</feature>
<dbReference type="Proteomes" id="UP000250462">
    <property type="component" value="Unassembled WGS sequence"/>
</dbReference>
<organism evidence="2 3">
    <name type="scientific">Phytoactinopolyspora halophila</name>
    <dbReference type="NCBI Taxonomy" id="1981511"/>
    <lineage>
        <taxon>Bacteria</taxon>
        <taxon>Bacillati</taxon>
        <taxon>Actinomycetota</taxon>
        <taxon>Actinomycetes</taxon>
        <taxon>Jiangellales</taxon>
        <taxon>Jiangellaceae</taxon>
        <taxon>Phytoactinopolyspora</taxon>
    </lineage>
</organism>
<evidence type="ECO:0000313" key="2">
    <source>
        <dbReference type="EMBL" id="RAW11876.1"/>
    </source>
</evidence>
<proteinExistence type="predicted"/>
<comment type="caution">
    <text evidence="2">The sequence shown here is derived from an EMBL/GenBank/DDBJ whole genome shotgun (WGS) entry which is preliminary data.</text>
</comment>
<evidence type="ECO:0000313" key="3">
    <source>
        <dbReference type="Proteomes" id="UP000250462"/>
    </source>
</evidence>
<gene>
    <name evidence="2" type="ORF">DPM12_15505</name>
</gene>
<dbReference type="EMBL" id="QMIG01000018">
    <property type="protein sequence ID" value="RAW11876.1"/>
    <property type="molecule type" value="Genomic_DNA"/>
</dbReference>
<sequence length="333" mass="33667">MPTIVVILAATAVAASGCGSSSSTDSTGETGGTDGTGETGGTALEESLSRFRADESTRSYVEFGNASRIDELSGGTVDGTWGSLAGLGSGALFQHRTELPDELAIHPSEAESAITTGQPPAALTLLQGGQDGDEITSAANDAGWTGDDVLTLDDLGTNPLAVTIPQIVPLAEDVAVGSAEADMSIVDTDGDTLAADPLVSELASCLGDVVGAGFAAAGDYPTSYGVRPDEDDPDTVIGIICVAPPSGEAERLASDIEDAIASGEIPGSGQPYADHFVQPDVEVLAGDSLENGDVNDEVVRVAVTQTEDSFAIELFQLAAANELPGLESRLALN</sequence>
<dbReference type="AlphaFoldDB" id="A0A329QI23"/>
<keyword evidence="3" id="KW-1185">Reference proteome</keyword>
<protein>
    <submittedName>
        <fullName evidence="2">Uncharacterized protein</fullName>
    </submittedName>
</protein>